<sequence length="155" mass="18335">MNLVVLVMHCWVIRYMKLMVNNIFSTTEELIMAVLTVIAVLSTLLCFIQYFSSKRDFQETCTLFMDKFNKLPTQVLIYRDGGFFFSFMRDSFYIVALLARENGFYTRDMDVNEVRFIKSLPREQTKWIKHKVIVTIISFIAYISSLAFYLVVIKK</sequence>
<proteinExistence type="predicted"/>
<feature type="transmembrane region" description="Helical" evidence="1">
    <location>
        <begin position="30"/>
        <end position="51"/>
    </location>
</feature>
<dbReference type="EMBL" id="FMIQ01000055">
    <property type="protein sequence ID" value="SCM53404.1"/>
    <property type="molecule type" value="Genomic_DNA"/>
</dbReference>
<keyword evidence="1" id="KW-1133">Transmembrane helix</keyword>
<name>A0A1C6Z317_HAFAL</name>
<evidence type="ECO:0000256" key="1">
    <source>
        <dbReference type="SAM" id="Phobius"/>
    </source>
</evidence>
<evidence type="ECO:0000313" key="3">
    <source>
        <dbReference type="Proteomes" id="UP000094844"/>
    </source>
</evidence>
<accession>A0A1C6Z317</accession>
<gene>
    <name evidence="2" type="ORF">BN1044_02897</name>
</gene>
<feature type="transmembrane region" description="Helical" evidence="1">
    <location>
        <begin position="132"/>
        <end position="152"/>
    </location>
</feature>
<reference evidence="2 3" key="1">
    <citation type="submission" date="2016-09" db="EMBL/GenBank/DDBJ databases">
        <authorList>
            <person name="Capua I."/>
            <person name="De Benedictis P."/>
            <person name="Joannis T."/>
            <person name="Lombin L.H."/>
            <person name="Cattoli G."/>
        </authorList>
    </citation>
    <scope>NUCLEOTIDE SEQUENCE [LARGE SCALE GENOMIC DNA]</scope>
    <source>
        <strain evidence="2 3">GB001</strain>
    </source>
</reference>
<dbReference type="AlphaFoldDB" id="A0A1C6Z317"/>
<evidence type="ECO:0000313" key="2">
    <source>
        <dbReference type="EMBL" id="SCM53404.1"/>
    </source>
</evidence>
<keyword evidence="1" id="KW-0812">Transmembrane</keyword>
<organism evidence="2 3">
    <name type="scientific">Hafnia alvei</name>
    <dbReference type="NCBI Taxonomy" id="569"/>
    <lineage>
        <taxon>Bacteria</taxon>
        <taxon>Pseudomonadati</taxon>
        <taxon>Pseudomonadota</taxon>
        <taxon>Gammaproteobacteria</taxon>
        <taxon>Enterobacterales</taxon>
        <taxon>Hafniaceae</taxon>
        <taxon>Hafnia</taxon>
    </lineage>
</organism>
<keyword evidence="1" id="KW-0472">Membrane</keyword>
<dbReference type="Proteomes" id="UP000094844">
    <property type="component" value="Unassembled WGS sequence"/>
</dbReference>
<protein>
    <submittedName>
        <fullName evidence="2">Uncharacterized protein</fullName>
    </submittedName>
</protein>